<evidence type="ECO:0008006" key="4">
    <source>
        <dbReference type="Google" id="ProtNLM"/>
    </source>
</evidence>
<sequence length="118" mass="12689">MCAGLVAAGVLFEVDDVGTHFAGWKWGVHCMLDGAGGGECFWCGMSRGFAAMVKGRFSEGVEHGVAGVTLFGLVLWQGGYSVAGLWRWPRRMRKKLRTVNVVLSVAAGAVIIWGWWAG</sequence>
<evidence type="ECO:0000256" key="1">
    <source>
        <dbReference type="SAM" id="Phobius"/>
    </source>
</evidence>
<feature type="transmembrane region" description="Helical" evidence="1">
    <location>
        <begin position="98"/>
        <end position="116"/>
    </location>
</feature>
<organism evidence="2 3">
    <name type="scientific">Anaerohalosphaera lusitana</name>
    <dbReference type="NCBI Taxonomy" id="1936003"/>
    <lineage>
        <taxon>Bacteria</taxon>
        <taxon>Pseudomonadati</taxon>
        <taxon>Planctomycetota</taxon>
        <taxon>Phycisphaerae</taxon>
        <taxon>Sedimentisphaerales</taxon>
        <taxon>Anaerohalosphaeraceae</taxon>
        <taxon>Anaerohalosphaera</taxon>
    </lineage>
</organism>
<dbReference type="EMBL" id="CP019791">
    <property type="protein sequence ID" value="AQT67861.1"/>
    <property type="molecule type" value="Genomic_DNA"/>
</dbReference>
<dbReference type="Proteomes" id="UP000189674">
    <property type="component" value="Chromosome"/>
</dbReference>
<protein>
    <recommendedName>
        <fullName evidence="4">DUF2752 domain-containing protein</fullName>
    </recommendedName>
</protein>
<dbReference type="InterPro" id="IPR021215">
    <property type="entry name" value="DUF2752"/>
</dbReference>
<keyword evidence="1" id="KW-0472">Membrane</keyword>
<gene>
    <name evidence="2" type="ORF">STSP2_01013</name>
</gene>
<accession>A0A1U9NIW4</accession>
<keyword evidence="3" id="KW-1185">Reference proteome</keyword>
<name>A0A1U9NIW4_9BACT</name>
<dbReference type="Pfam" id="PF10825">
    <property type="entry name" value="DUF2752"/>
    <property type="match status" value="1"/>
</dbReference>
<dbReference type="AlphaFoldDB" id="A0A1U9NIW4"/>
<keyword evidence="1" id="KW-0812">Transmembrane</keyword>
<evidence type="ECO:0000313" key="3">
    <source>
        <dbReference type="Proteomes" id="UP000189674"/>
    </source>
</evidence>
<reference evidence="3" key="1">
    <citation type="submission" date="2017-02" db="EMBL/GenBank/DDBJ databases">
        <title>Comparative genomics and description of representatives of a novel lineage of planctomycetes thriving in anoxic sediments.</title>
        <authorList>
            <person name="Spring S."/>
            <person name="Bunk B."/>
            <person name="Sproer C."/>
        </authorList>
    </citation>
    <scope>NUCLEOTIDE SEQUENCE [LARGE SCALE GENOMIC DNA]</scope>
    <source>
        <strain evidence="3">ST-NAGAB-D1</strain>
    </source>
</reference>
<evidence type="ECO:0000313" key="2">
    <source>
        <dbReference type="EMBL" id="AQT67861.1"/>
    </source>
</evidence>
<proteinExistence type="predicted"/>
<keyword evidence="1" id="KW-1133">Transmembrane helix</keyword>
<feature type="transmembrane region" description="Helical" evidence="1">
    <location>
        <begin position="64"/>
        <end position="86"/>
    </location>
</feature>
<dbReference type="KEGG" id="alus:STSP2_01013"/>